<dbReference type="Gene3D" id="3.40.50.300">
    <property type="entry name" value="P-loop containing nucleotide triphosphate hydrolases"/>
    <property type="match status" value="1"/>
</dbReference>
<dbReference type="GO" id="GO:0005829">
    <property type="term" value="C:cytosol"/>
    <property type="evidence" value="ECO:0007669"/>
    <property type="project" value="TreeGrafter"/>
</dbReference>
<evidence type="ECO:0000259" key="1">
    <source>
        <dbReference type="PROSITE" id="PS51199"/>
    </source>
</evidence>
<protein>
    <submittedName>
        <fullName evidence="2">Replicative DNA helicase</fullName>
    </submittedName>
</protein>
<dbReference type="InterPro" id="IPR027417">
    <property type="entry name" value="P-loop_NTPase"/>
</dbReference>
<dbReference type="GO" id="GO:0005524">
    <property type="term" value="F:ATP binding"/>
    <property type="evidence" value="ECO:0007669"/>
    <property type="project" value="InterPro"/>
</dbReference>
<gene>
    <name evidence="2" type="ORF">MNBD_DELTA04-687</name>
</gene>
<accession>A0A3B0V394</accession>
<dbReference type="GO" id="GO:0003678">
    <property type="term" value="F:DNA helicase activity"/>
    <property type="evidence" value="ECO:0007669"/>
    <property type="project" value="InterPro"/>
</dbReference>
<dbReference type="SUPFAM" id="SSF52540">
    <property type="entry name" value="P-loop containing nucleoside triphosphate hydrolases"/>
    <property type="match status" value="1"/>
</dbReference>
<proteinExistence type="predicted"/>
<organism evidence="2">
    <name type="scientific">hydrothermal vent metagenome</name>
    <dbReference type="NCBI Taxonomy" id="652676"/>
    <lineage>
        <taxon>unclassified sequences</taxon>
        <taxon>metagenomes</taxon>
        <taxon>ecological metagenomes</taxon>
    </lineage>
</organism>
<keyword evidence="2" id="KW-0378">Hydrolase</keyword>
<feature type="domain" description="SF4 helicase" evidence="1">
    <location>
        <begin position="327"/>
        <end position="593"/>
    </location>
</feature>
<dbReference type="EMBL" id="UOEY01000010">
    <property type="protein sequence ID" value="VAW34843.1"/>
    <property type="molecule type" value="Genomic_DNA"/>
</dbReference>
<dbReference type="GO" id="GO:0006260">
    <property type="term" value="P:DNA replication"/>
    <property type="evidence" value="ECO:0007669"/>
    <property type="project" value="InterPro"/>
</dbReference>
<dbReference type="Pfam" id="PF03796">
    <property type="entry name" value="DnaB_C"/>
    <property type="match status" value="1"/>
</dbReference>
<evidence type="ECO:0000313" key="2">
    <source>
        <dbReference type="EMBL" id="VAW34843.1"/>
    </source>
</evidence>
<dbReference type="PANTHER" id="PTHR30153:SF2">
    <property type="entry name" value="REPLICATIVE DNA HELICASE"/>
    <property type="match status" value="1"/>
</dbReference>
<name>A0A3B0V394_9ZZZZ</name>
<reference evidence="2" key="1">
    <citation type="submission" date="2018-06" db="EMBL/GenBank/DDBJ databases">
        <authorList>
            <person name="Zhirakovskaya E."/>
        </authorList>
    </citation>
    <scope>NUCLEOTIDE SEQUENCE</scope>
</reference>
<dbReference type="PANTHER" id="PTHR30153">
    <property type="entry name" value="REPLICATIVE DNA HELICASE DNAB"/>
    <property type="match status" value="1"/>
</dbReference>
<keyword evidence="2" id="KW-0067">ATP-binding</keyword>
<dbReference type="AlphaFoldDB" id="A0A3B0V394"/>
<dbReference type="InterPro" id="IPR007694">
    <property type="entry name" value="DNA_helicase_DnaB-like_C"/>
</dbReference>
<dbReference type="PROSITE" id="PS51199">
    <property type="entry name" value="SF4_HELICASE"/>
    <property type="match status" value="1"/>
</dbReference>
<sequence length="593" mass="67777">MKKADAVTRFYLDQLPGAKLKNNILQTSCPFCPPGPEQTPGSLVVFLNPESYFHGYFRCLSRCAPGGFPLHFARCKGVGMNLVPGYDPDREPGTAGIDYPVKNINTDIQNFRDRMTDELFARFHRLGIAREVLEEMQVGYNGRYLVYPYIEEDGNCYTAHCIHPDRPDDTFWYGNEQFPAERTMIFNGNDIDCCENGALVIVEGEDNLLALKQLGLPGIAVPAAADLEKLDPGRFAWLHTVFLWVNHSADAERAARTMATGLGYKARLIRWPEDTEKKYSLVRFAADRQEHFRQDAFMLIKEARAFSPFASPEKEFLLFQERLQQETGGNRLTMPSGFAALDKTLDGIHGINIVGGTPKGGKSCLFIQIATEMACRKIPVIYYDFENGRQKIYQRTLCRLSRLSAERIRADNLNDEEAGRLTTARENLRDLLPWFRVVTDRKLTPELMRRHIDFLRHETKSRFTLVVIDSLHKLPFKDFSERRTGIDAWLRQLESIRDEQNVSFLVVSELSRGPDGRYARQPHLGSFKGSGDIEYSADNAMVLLPDWNPFDHGPLDQRINSLWLVASREHNPGKIADYRLDYPFWGFEETRGE</sequence>
<keyword evidence="2" id="KW-0547">Nucleotide-binding</keyword>
<keyword evidence="2" id="KW-0347">Helicase</keyword>